<dbReference type="InterPro" id="IPR008338">
    <property type="entry name" value="Capsule_biosynth_CapC"/>
</dbReference>
<dbReference type="NCBIfam" id="TIGR04011">
    <property type="entry name" value="poly_gGlu_PgsC"/>
    <property type="match status" value="1"/>
</dbReference>
<dbReference type="Pfam" id="PF14102">
    <property type="entry name" value="Caps_synth_CapC"/>
    <property type="match status" value="1"/>
</dbReference>
<sequence length="174" mass="19351">MSILLNRDRRKWDTGQDLNEGVGRNVFGTDLYIAIIIGVLFSLLYAEKTGIVPAGLVVPGYLALVFDQLLYIVVVAVISLLTYLIVTQVIGRMTVLYGRRKFAAMLTVGVLLKMGMDYLYPLTPFPMMELRGIGVIVPGLIANSIHKQGVLPTFSSTFIIAFFTFVIITIYHLF</sequence>
<evidence type="ECO:0000313" key="2">
    <source>
        <dbReference type="EMBL" id="MBP1969459.1"/>
    </source>
</evidence>
<protein>
    <submittedName>
        <fullName evidence="2">Poly-gamma-glutamate biosynthesis protein PgsC/CapC</fullName>
    </submittedName>
</protein>
<keyword evidence="1" id="KW-1133">Transmembrane helix</keyword>
<feature type="transmembrane region" description="Helical" evidence="1">
    <location>
        <begin position="69"/>
        <end position="90"/>
    </location>
</feature>
<feature type="transmembrane region" description="Helical" evidence="1">
    <location>
        <begin position="26"/>
        <end position="46"/>
    </location>
</feature>
<evidence type="ECO:0000256" key="1">
    <source>
        <dbReference type="SAM" id="Phobius"/>
    </source>
</evidence>
<dbReference type="PRINTS" id="PR01759">
    <property type="entry name" value="CAPSULEPROTC"/>
</dbReference>
<keyword evidence="3" id="KW-1185">Reference proteome</keyword>
<dbReference type="EMBL" id="JAGGKX010000006">
    <property type="protein sequence ID" value="MBP1969459.1"/>
    <property type="molecule type" value="Genomic_DNA"/>
</dbReference>
<evidence type="ECO:0000313" key="3">
    <source>
        <dbReference type="Proteomes" id="UP001519345"/>
    </source>
</evidence>
<reference evidence="2 3" key="1">
    <citation type="submission" date="2021-03" db="EMBL/GenBank/DDBJ databases">
        <title>Genomic Encyclopedia of Type Strains, Phase IV (KMG-IV): sequencing the most valuable type-strain genomes for metagenomic binning, comparative biology and taxonomic classification.</title>
        <authorList>
            <person name="Goeker M."/>
        </authorList>
    </citation>
    <scope>NUCLEOTIDE SEQUENCE [LARGE SCALE GENOMIC DNA]</scope>
    <source>
        <strain evidence="2 3">DSM 25609</strain>
    </source>
</reference>
<name>A0ABS4IHI5_9BACI</name>
<feature type="transmembrane region" description="Helical" evidence="1">
    <location>
        <begin position="154"/>
        <end position="173"/>
    </location>
</feature>
<keyword evidence="1" id="KW-0812">Transmembrane</keyword>
<proteinExistence type="predicted"/>
<accession>A0ABS4IHI5</accession>
<organism evidence="2 3">
    <name type="scientific">Virgibacillus natechei</name>
    <dbReference type="NCBI Taxonomy" id="1216297"/>
    <lineage>
        <taxon>Bacteria</taxon>
        <taxon>Bacillati</taxon>
        <taxon>Bacillota</taxon>
        <taxon>Bacilli</taxon>
        <taxon>Bacillales</taxon>
        <taxon>Bacillaceae</taxon>
        <taxon>Virgibacillus</taxon>
    </lineage>
</organism>
<keyword evidence="1" id="KW-0472">Membrane</keyword>
<gene>
    <name evidence="2" type="ORF">J2Z83_001563</name>
</gene>
<comment type="caution">
    <text evidence="2">The sequence shown here is derived from an EMBL/GenBank/DDBJ whole genome shotgun (WGS) entry which is preliminary data.</text>
</comment>
<dbReference type="Proteomes" id="UP001519345">
    <property type="component" value="Unassembled WGS sequence"/>
</dbReference>